<dbReference type="EMBL" id="BLLS01000237">
    <property type="protein sequence ID" value="GFH88531.1"/>
    <property type="molecule type" value="Genomic_DNA"/>
</dbReference>
<evidence type="ECO:0000313" key="4">
    <source>
        <dbReference type="Proteomes" id="UP000298073"/>
    </source>
</evidence>
<dbReference type="Proteomes" id="UP000305751">
    <property type="component" value="Unassembled WGS sequence"/>
</dbReference>
<protein>
    <recommendedName>
        <fullName evidence="7">XRE family transcriptional regulator</fullName>
    </recommendedName>
</protein>
<evidence type="ECO:0000313" key="2">
    <source>
        <dbReference type="EMBL" id="TFU49255.1"/>
    </source>
</evidence>
<gene>
    <name evidence="2" type="ORF">E4T97_10780</name>
    <name evidence="3" type="ORF">E5356_00900</name>
    <name evidence="1" type="ORF">IMSAGC001_03974</name>
</gene>
<dbReference type="Proteomes" id="UP000298073">
    <property type="component" value="Unassembled WGS sequence"/>
</dbReference>
<evidence type="ECO:0000313" key="6">
    <source>
        <dbReference type="Proteomes" id="UP000491181"/>
    </source>
</evidence>
<dbReference type="EMBL" id="SRZA01000001">
    <property type="protein sequence ID" value="TGY08819.1"/>
    <property type="molecule type" value="Genomic_DNA"/>
</dbReference>
<accession>A0A4S2B3Y6</accession>
<dbReference type="RefSeq" id="WP_022138879.1">
    <property type="nucleotide sequence ID" value="NZ_BLLS01000237.1"/>
</dbReference>
<evidence type="ECO:0000313" key="1">
    <source>
        <dbReference type="EMBL" id="GFH88531.1"/>
    </source>
</evidence>
<keyword evidence="5" id="KW-1185">Reference proteome</keyword>
<sequence length="77" mass="9025">MIHAGQLIERTLHEQGRTVTWFATQLCCTRPNVYKIFKKENIDIHLLWRISYILGHDFFRDLSDSISTDNNTTSVSK</sequence>
<dbReference type="SUPFAM" id="SSF47413">
    <property type="entry name" value="lambda repressor-like DNA-binding domains"/>
    <property type="match status" value="1"/>
</dbReference>
<reference evidence="1 6" key="3">
    <citation type="journal article" date="2020" name="Microbiome">
        <title>Single-cell genomics of uncultured bacteria reveals dietary fiber responders in the mouse gut microbiota.</title>
        <authorList>
            <person name="Chijiiwa R."/>
            <person name="Hosokawa M."/>
            <person name="Kogawa M."/>
            <person name="Nishikawa Y."/>
            <person name="Ide K."/>
            <person name="Sakanashi C."/>
            <person name="Takahashi K."/>
            <person name="Takeyama H."/>
        </authorList>
    </citation>
    <scope>NUCLEOTIDE SEQUENCE [LARGE SCALE GENOMIC DNA]</scope>
    <source>
        <strain evidence="1">IMSAGC_001</strain>
    </source>
</reference>
<dbReference type="Proteomes" id="UP000491181">
    <property type="component" value="Unassembled WGS sequence"/>
</dbReference>
<organism evidence="3 5">
    <name type="scientific">Bacteroides acidifaciens</name>
    <dbReference type="NCBI Taxonomy" id="85831"/>
    <lineage>
        <taxon>Bacteria</taxon>
        <taxon>Pseudomonadati</taxon>
        <taxon>Bacteroidota</taxon>
        <taxon>Bacteroidia</taxon>
        <taxon>Bacteroidales</taxon>
        <taxon>Bacteroidaceae</taxon>
        <taxon>Bacteroides</taxon>
    </lineage>
</organism>
<evidence type="ECO:0008006" key="7">
    <source>
        <dbReference type="Google" id="ProtNLM"/>
    </source>
</evidence>
<evidence type="ECO:0000313" key="3">
    <source>
        <dbReference type="EMBL" id="TGY08819.1"/>
    </source>
</evidence>
<dbReference type="InterPro" id="IPR010982">
    <property type="entry name" value="Lambda_DNA-bd_dom_sf"/>
</dbReference>
<proteinExistence type="predicted"/>
<reference evidence="2 4" key="1">
    <citation type="submission" date="2019-03" db="EMBL/GenBank/DDBJ databases">
        <title>Diversity of the mouse oral microbiome.</title>
        <authorList>
            <person name="Joseph S."/>
            <person name="Aduse-Opoku J."/>
            <person name="Curtis M."/>
            <person name="Wade W."/>
            <person name="Hashim A."/>
        </authorList>
    </citation>
    <scope>NUCLEOTIDE SEQUENCE [LARGE SCALE GENOMIC DNA]</scope>
    <source>
        <strain evidence="2 4">P2318</strain>
    </source>
</reference>
<evidence type="ECO:0000313" key="5">
    <source>
        <dbReference type="Proteomes" id="UP000305751"/>
    </source>
</evidence>
<comment type="caution">
    <text evidence="3">The sequence shown here is derived from an EMBL/GenBank/DDBJ whole genome shotgun (WGS) entry which is preliminary data.</text>
</comment>
<dbReference type="GO" id="GO:0003677">
    <property type="term" value="F:DNA binding"/>
    <property type="evidence" value="ECO:0007669"/>
    <property type="project" value="InterPro"/>
</dbReference>
<reference evidence="3 5" key="2">
    <citation type="submission" date="2019-04" db="EMBL/GenBank/DDBJ databases">
        <title>Microbes associate with the intestines of laboratory mice.</title>
        <authorList>
            <person name="Navarre W."/>
            <person name="Wong E."/>
            <person name="Huang K."/>
            <person name="Tropini C."/>
            <person name="Ng K."/>
            <person name="Yu B."/>
        </authorList>
    </citation>
    <scope>NUCLEOTIDE SEQUENCE [LARGE SCALE GENOMIC DNA]</scope>
    <source>
        <strain evidence="3 5">NM70_E10</strain>
    </source>
</reference>
<dbReference type="EMBL" id="SPPV01000021">
    <property type="protein sequence ID" value="TFU49255.1"/>
    <property type="molecule type" value="Genomic_DNA"/>
</dbReference>
<dbReference type="AlphaFoldDB" id="A0A4S2B3Y6"/>
<dbReference type="GeneID" id="93048183"/>
<dbReference type="OrthoDB" id="1045046at2"/>
<name>A0A4S2B3Y6_9BACE</name>